<keyword evidence="3" id="KW-1185">Reference proteome</keyword>
<dbReference type="HOGENOM" id="CLU_134660_0_0_1"/>
<dbReference type="OMA" id="GHEPIVC"/>
<dbReference type="STRING" id="3880.G7JI71"/>
<dbReference type="PaxDb" id="3880-AES86637"/>
<dbReference type="AlphaFoldDB" id="G7JI71"/>
<reference evidence="1 3" key="1">
    <citation type="journal article" date="2011" name="Nature">
        <title>The Medicago genome provides insight into the evolution of rhizobial symbioses.</title>
        <authorList>
            <person name="Young N.D."/>
            <person name="Debelle F."/>
            <person name="Oldroyd G.E."/>
            <person name="Geurts R."/>
            <person name="Cannon S.B."/>
            <person name="Udvardi M.K."/>
            <person name="Benedito V.A."/>
            <person name="Mayer K.F."/>
            <person name="Gouzy J."/>
            <person name="Schoof H."/>
            <person name="Van de Peer Y."/>
            <person name="Proost S."/>
            <person name="Cook D.R."/>
            <person name="Meyers B.C."/>
            <person name="Spannagl M."/>
            <person name="Cheung F."/>
            <person name="De Mita S."/>
            <person name="Krishnakumar V."/>
            <person name="Gundlach H."/>
            <person name="Zhou S."/>
            <person name="Mudge J."/>
            <person name="Bharti A.K."/>
            <person name="Murray J.D."/>
            <person name="Naoumkina M.A."/>
            <person name="Rosen B."/>
            <person name="Silverstein K.A."/>
            <person name="Tang H."/>
            <person name="Rombauts S."/>
            <person name="Zhao P.X."/>
            <person name="Zhou P."/>
            <person name="Barbe V."/>
            <person name="Bardou P."/>
            <person name="Bechner M."/>
            <person name="Bellec A."/>
            <person name="Berger A."/>
            <person name="Berges H."/>
            <person name="Bidwell S."/>
            <person name="Bisseling T."/>
            <person name="Choisne N."/>
            <person name="Couloux A."/>
            <person name="Denny R."/>
            <person name="Deshpande S."/>
            <person name="Dai X."/>
            <person name="Doyle J.J."/>
            <person name="Dudez A.M."/>
            <person name="Farmer A.D."/>
            <person name="Fouteau S."/>
            <person name="Franken C."/>
            <person name="Gibelin C."/>
            <person name="Gish J."/>
            <person name="Goldstein S."/>
            <person name="Gonzalez A.J."/>
            <person name="Green P.J."/>
            <person name="Hallab A."/>
            <person name="Hartog M."/>
            <person name="Hua A."/>
            <person name="Humphray S.J."/>
            <person name="Jeong D.H."/>
            <person name="Jing Y."/>
            <person name="Jocker A."/>
            <person name="Kenton S.M."/>
            <person name="Kim D.J."/>
            <person name="Klee K."/>
            <person name="Lai H."/>
            <person name="Lang C."/>
            <person name="Lin S."/>
            <person name="Macmil S.L."/>
            <person name="Magdelenat G."/>
            <person name="Matthews L."/>
            <person name="McCorrison J."/>
            <person name="Monaghan E.L."/>
            <person name="Mun J.H."/>
            <person name="Najar F.Z."/>
            <person name="Nicholson C."/>
            <person name="Noirot C."/>
            <person name="O'Bleness M."/>
            <person name="Paule C.R."/>
            <person name="Poulain J."/>
            <person name="Prion F."/>
            <person name="Qin B."/>
            <person name="Qu C."/>
            <person name="Retzel E.F."/>
            <person name="Riddle C."/>
            <person name="Sallet E."/>
            <person name="Samain S."/>
            <person name="Samson N."/>
            <person name="Sanders I."/>
            <person name="Saurat O."/>
            <person name="Scarpelli C."/>
            <person name="Schiex T."/>
            <person name="Segurens B."/>
            <person name="Severin A.J."/>
            <person name="Sherrier D.J."/>
            <person name="Shi R."/>
            <person name="Sims S."/>
            <person name="Singer S.R."/>
            <person name="Sinharoy S."/>
            <person name="Sterck L."/>
            <person name="Viollet A."/>
            <person name="Wang B.B."/>
            <person name="Wang K."/>
            <person name="Wang M."/>
            <person name="Wang X."/>
            <person name="Warfsmann J."/>
            <person name="Weissenbach J."/>
            <person name="White D.D."/>
            <person name="White J.D."/>
            <person name="Wiley G.B."/>
            <person name="Wincker P."/>
            <person name="Xing Y."/>
            <person name="Yang L."/>
            <person name="Yao Z."/>
            <person name="Ying F."/>
            <person name="Zhai J."/>
            <person name="Zhou L."/>
            <person name="Zuber A."/>
            <person name="Denarie J."/>
            <person name="Dixon R.A."/>
            <person name="May G.D."/>
            <person name="Schwartz D.C."/>
            <person name="Rogers J."/>
            <person name="Quetier F."/>
            <person name="Town C.D."/>
            <person name="Roe B.A."/>
        </authorList>
    </citation>
    <scope>NUCLEOTIDE SEQUENCE [LARGE SCALE GENOMIC DNA]</scope>
    <source>
        <strain evidence="1">A17</strain>
        <strain evidence="2 3">cv. Jemalong A17</strain>
    </source>
</reference>
<proteinExistence type="predicted"/>
<dbReference type="PANTHER" id="PTHR33168">
    <property type="entry name" value="STRESS INDUCED PROTEIN-RELATED"/>
    <property type="match status" value="1"/>
</dbReference>
<evidence type="ECO:0000313" key="2">
    <source>
        <dbReference type="EnsemblPlants" id="AES86637"/>
    </source>
</evidence>
<protein>
    <submittedName>
        <fullName evidence="1 2">Uncharacterized protein</fullName>
    </submittedName>
</protein>
<sequence>MIPMCSTPYTMNLDNCNCLGTRNNIWSRYEKIGHEPIVCVNEFVTRTKMTRLKTLWKKINRQKKRRIFRSSSPVFLYDRCSYLQNFDDGYIDPDNFSRSLSARFATPPSKIFVKNIDLMDDRDMLEIDDETPLSVQIGVATLGRIFNVFNESIDNLGLVNCTYILDSTS</sequence>
<gene>
    <name evidence="1" type="ordered locus">MTR_4g012390</name>
</gene>
<name>G7JI71_MEDTR</name>
<reference evidence="2" key="3">
    <citation type="submission" date="2015-04" db="UniProtKB">
        <authorList>
            <consortium name="EnsemblPlants"/>
        </authorList>
    </citation>
    <scope>IDENTIFICATION</scope>
    <source>
        <strain evidence="2">cv. Jemalong A17</strain>
    </source>
</reference>
<evidence type="ECO:0000313" key="3">
    <source>
        <dbReference type="Proteomes" id="UP000002051"/>
    </source>
</evidence>
<organism evidence="1 3">
    <name type="scientific">Medicago truncatula</name>
    <name type="common">Barrel medic</name>
    <name type="synonym">Medicago tribuloides</name>
    <dbReference type="NCBI Taxonomy" id="3880"/>
    <lineage>
        <taxon>Eukaryota</taxon>
        <taxon>Viridiplantae</taxon>
        <taxon>Streptophyta</taxon>
        <taxon>Embryophyta</taxon>
        <taxon>Tracheophyta</taxon>
        <taxon>Spermatophyta</taxon>
        <taxon>Magnoliopsida</taxon>
        <taxon>eudicotyledons</taxon>
        <taxon>Gunneridae</taxon>
        <taxon>Pentapetalae</taxon>
        <taxon>rosids</taxon>
        <taxon>fabids</taxon>
        <taxon>Fabales</taxon>
        <taxon>Fabaceae</taxon>
        <taxon>Papilionoideae</taxon>
        <taxon>50 kb inversion clade</taxon>
        <taxon>NPAAA clade</taxon>
        <taxon>Hologalegina</taxon>
        <taxon>IRL clade</taxon>
        <taxon>Trifolieae</taxon>
        <taxon>Medicago</taxon>
    </lineage>
</organism>
<accession>G7JI71</accession>
<evidence type="ECO:0000313" key="1">
    <source>
        <dbReference type="EMBL" id="AES86637.1"/>
    </source>
</evidence>
<reference evidence="1 3" key="2">
    <citation type="journal article" date="2014" name="BMC Genomics">
        <title>An improved genome release (version Mt4.0) for the model legume Medicago truncatula.</title>
        <authorList>
            <person name="Tang H."/>
            <person name="Krishnakumar V."/>
            <person name="Bidwell S."/>
            <person name="Rosen B."/>
            <person name="Chan A."/>
            <person name="Zhou S."/>
            <person name="Gentzbittel L."/>
            <person name="Childs K.L."/>
            <person name="Yandell M."/>
            <person name="Gundlach H."/>
            <person name="Mayer K.F."/>
            <person name="Schwartz D.C."/>
            <person name="Town C.D."/>
        </authorList>
    </citation>
    <scope>GENOME REANNOTATION</scope>
    <source>
        <strain evidence="2 3">cv. Jemalong A17</strain>
    </source>
</reference>
<dbReference type="EMBL" id="CM001220">
    <property type="protein sequence ID" value="AES86637.1"/>
    <property type="molecule type" value="Genomic_DNA"/>
</dbReference>
<dbReference type="EnsemblPlants" id="AES86637">
    <property type="protein sequence ID" value="AES86637"/>
    <property type="gene ID" value="MTR_4g012390"/>
</dbReference>
<dbReference type="Proteomes" id="UP000002051">
    <property type="component" value="Chromosome 4"/>
</dbReference>